<feature type="region of interest" description="Disordered" evidence="1">
    <location>
        <begin position="1"/>
        <end position="40"/>
    </location>
</feature>
<proteinExistence type="predicted"/>
<organism evidence="2 3">
    <name type="scientific">Triticum urartu</name>
    <name type="common">Red wild einkorn</name>
    <name type="synonym">Crithodium urartu</name>
    <dbReference type="NCBI Taxonomy" id="4572"/>
    <lineage>
        <taxon>Eukaryota</taxon>
        <taxon>Viridiplantae</taxon>
        <taxon>Streptophyta</taxon>
        <taxon>Embryophyta</taxon>
        <taxon>Tracheophyta</taxon>
        <taxon>Spermatophyta</taxon>
        <taxon>Magnoliopsida</taxon>
        <taxon>Liliopsida</taxon>
        <taxon>Poales</taxon>
        <taxon>Poaceae</taxon>
        <taxon>BOP clade</taxon>
        <taxon>Pooideae</taxon>
        <taxon>Triticodae</taxon>
        <taxon>Triticeae</taxon>
        <taxon>Triticinae</taxon>
        <taxon>Triticum</taxon>
    </lineage>
</organism>
<dbReference type="Proteomes" id="UP000015106">
    <property type="component" value="Chromosome 3"/>
</dbReference>
<dbReference type="AlphaFoldDB" id="A0A8R7TVR1"/>
<reference evidence="3" key="1">
    <citation type="journal article" date="2013" name="Nature">
        <title>Draft genome of the wheat A-genome progenitor Triticum urartu.</title>
        <authorList>
            <person name="Ling H.Q."/>
            <person name="Zhao S."/>
            <person name="Liu D."/>
            <person name="Wang J."/>
            <person name="Sun H."/>
            <person name="Zhang C."/>
            <person name="Fan H."/>
            <person name="Li D."/>
            <person name="Dong L."/>
            <person name="Tao Y."/>
            <person name="Gao C."/>
            <person name="Wu H."/>
            <person name="Li Y."/>
            <person name="Cui Y."/>
            <person name="Guo X."/>
            <person name="Zheng S."/>
            <person name="Wang B."/>
            <person name="Yu K."/>
            <person name="Liang Q."/>
            <person name="Yang W."/>
            <person name="Lou X."/>
            <person name="Chen J."/>
            <person name="Feng M."/>
            <person name="Jian J."/>
            <person name="Zhang X."/>
            <person name="Luo G."/>
            <person name="Jiang Y."/>
            <person name="Liu J."/>
            <person name="Wang Z."/>
            <person name="Sha Y."/>
            <person name="Zhang B."/>
            <person name="Wu H."/>
            <person name="Tang D."/>
            <person name="Shen Q."/>
            <person name="Xue P."/>
            <person name="Zou S."/>
            <person name="Wang X."/>
            <person name="Liu X."/>
            <person name="Wang F."/>
            <person name="Yang Y."/>
            <person name="An X."/>
            <person name="Dong Z."/>
            <person name="Zhang K."/>
            <person name="Zhang X."/>
            <person name="Luo M.C."/>
            <person name="Dvorak J."/>
            <person name="Tong Y."/>
            <person name="Wang J."/>
            <person name="Yang H."/>
            <person name="Li Z."/>
            <person name="Wang D."/>
            <person name="Zhang A."/>
            <person name="Wang J."/>
        </authorList>
    </citation>
    <scope>NUCLEOTIDE SEQUENCE</scope>
    <source>
        <strain evidence="3">cv. G1812</strain>
    </source>
</reference>
<protein>
    <submittedName>
        <fullName evidence="2">Uncharacterized protein</fullName>
    </submittedName>
</protein>
<evidence type="ECO:0000313" key="3">
    <source>
        <dbReference type="Proteomes" id="UP000015106"/>
    </source>
</evidence>
<reference evidence="2" key="2">
    <citation type="submission" date="2018-03" db="EMBL/GenBank/DDBJ databases">
        <title>The Triticum urartu genome reveals the dynamic nature of wheat genome evolution.</title>
        <authorList>
            <person name="Ling H."/>
            <person name="Ma B."/>
            <person name="Shi X."/>
            <person name="Liu H."/>
            <person name="Dong L."/>
            <person name="Sun H."/>
            <person name="Cao Y."/>
            <person name="Gao Q."/>
            <person name="Zheng S."/>
            <person name="Li Y."/>
            <person name="Yu Y."/>
            <person name="Du H."/>
            <person name="Qi M."/>
            <person name="Li Y."/>
            <person name="Yu H."/>
            <person name="Cui Y."/>
            <person name="Wang N."/>
            <person name="Chen C."/>
            <person name="Wu H."/>
            <person name="Zhao Y."/>
            <person name="Zhang J."/>
            <person name="Li Y."/>
            <person name="Zhou W."/>
            <person name="Zhang B."/>
            <person name="Hu W."/>
            <person name="Eijk M."/>
            <person name="Tang J."/>
            <person name="Witsenboer H."/>
            <person name="Zhao S."/>
            <person name="Li Z."/>
            <person name="Zhang A."/>
            <person name="Wang D."/>
            <person name="Liang C."/>
        </authorList>
    </citation>
    <scope>NUCLEOTIDE SEQUENCE [LARGE SCALE GENOMIC DNA]</scope>
    <source>
        <strain evidence="2">cv. G1812</strain>
    </source>
</reference>
<dbReference type="Gramene" id="TuG1812G0300002573.01.T01">
    <property type="protein sequence ID" value="TuG1812G0300002573.01.T01"/>
    <property type="gene ID" value="TuG1812G0300002573.01"/>
</dbReference>
<name>A0A8R7TVR1_TRIUA</name>
<reference evidence="2" key="3">
    <citation type="submission" date="2022-06" db="UniProtKB">
        <authorList>
            <consortium name="EnsemblPlants"/>
        </authorList>
    </citation>
    <scope>IDENTIFICATION</scope>
</reference>
<dbReference type="EnsemblPlants" id="TuG1812G0300002573.01.T01">
    <property type="protein sequence ID" value="TuG1812G0300002573.01.T01"/>
    <property type="gene ID" value="TuG1812G0300002573.01"/>
</dbReference>
<keyword evidence="3" id="KW-1185">Reference proteome</keyword>
<sequence length="68" mass="7576">MVTQDRAIFLRQGRRTSPLDLPVSDQPRPPRACHNAHYPETGIDATEYNYVTDDPSLPEQPGARGSRG</sequence>
<accession>A0A8R7TVR1</accession>
<evidence type="ECO:0000313" key="2">
    <source>
        <dbReference type="EnsemblPlants" id="TuG1812G0300002573.01.T01"/>
    </source>
</evidence>
<evidence type="ECO:0000256" key="1">
    <source>
        <dbReference type="SAM" id="MobiDB-lite"/>
    </source>
</evidence>